<sequence>CAKRALTTKYTHTGKESDCRMAAEEAQNRGGKRWSLTGMTALVTGGTRGIGFSSFSFSLNICIINYSE</sequence>
<evidence type="ECO:0000313" key="2">
    <source>
        <dbReference type="Proteomes" id="UP000265520"/>
    </source>
</evidence>
<accession>A0A392R0F3</accession>
<feature type="non-terminal residue" evidence="1">
    <location>
        <position position="1"/>
    </location>
</feature>
<dbReference type="Proteomes" id="UP000265520">
    <property type="component" value="Unassembled WGS sequence"/>
</dbReference>
<dbReference type="EMBL" id="LXQA010174507">
    <property type="protein sequence ID" value="MCI29719.1"/>
    <property type="molecule type" value="Genomic_DNA"/>
</dbReference>
<protein>
    <submittedName>
        <fullName evidence="1">Uncharacterized protein</fullName>
    </submittedName>
</protein>
<comment type="caution">
    <text evidence="1">The sequence shown here is derived from an EMBL/GenBank/DDBJ whole genome shotgun (WGS) entry which is preliminary data.</text>
</comment>
<dbReference type="Gene3D" id="3.40.50.720">
    <property type="entry name" value="NAD(P)-binding Rossmann-like Domain"/>
    <property type="match status" value="1"/>
</dbReference>
<keyword evidence="2" id="KW-1185">Reference proteome</keyword>
<name>A0A392R0F3_9FABA</name>
<organism evidence="1 2">
    <name type="scientific">Trifolium medium</name>
    <dbReference type="NCBI Taxonomy" id="97028"/>
    <lineage>
        <taxon>Eukaryota</taxon>
        <taxon>Viridiplantae</taxon>
        <taxon>Streptophyta</taxon>
        <taxon>Embryophyta</taxon>
        <taxon>Tracheophyta</taxon>
        <taxon>Spermatophyta</taxon>
        <taxon>Magnoliopsida</taxon>
        <taxon>eudicotyledons</taxon>
        <taxon>Gunneridae</taxon>
        <taxon>Pentapetalae</taxon>
        <taxon>rosids</taxon>
        <taxon>fabids</taxon>
        <taxon>Fabales</taxon>
        <taxon>Fabaceae</taxon>
        <taxon>Papilionoideae</taxon>
        <taxon>50 kb inversion clade</taxon>
        <taxon>NPAAA clade</taxon>
        <taxon>Hologalegina</taxon>
        <taxon>IRL clade</taxon>
        <taxon>Trifolieae</taxon>
        <taxon>Trifolium</taxon>
    </lineage>
</organism>
<evidence type="ECO:0000313" key="1">
    <source>
        <dbReference type="EMBL" id="MCI29719.1"/>
    </source>
</evidence>
<proteinExistence type="predicted"/>
<reference evidence="1 2" key="1">
    <citation type="journal article" date="2018" name="Front. Plant Sci.">
        <title>Red Clover (Trifolium pratense) and Zigzag Clover (T. medium) - A Picture of Genomic Similarities and Differences.</title>
        <authorList>
            <person name="Dluhosova J."/>
            <person name="Istvanek J."/>
            <person name="Nedelnik J."/>
            <person name="Repkova J."/>
        </authorList>
    </citation>
    <scope>NUCLEOTIDE SEQUENCE [LARGE SCALE GENOMIC DNA]</scope>
    <source>
        <strain evidence="2">cv. 10/8</strain>
        <tissue evidence="1">Leaf</tissue>
    </source>
</reference>
<dbReference type="AlphaFoldDB" id="A0A392R0F3"/>